<dbReference type="InterPro" id="IPR036866">
    <property type="entry name" value="RibonucZ/Hydroxyglut_hydro"/>
</dbReference>
<evidence type="ECO:0000313" key="7">
    <source>
        <dbReference type="Proteomes" id="UP000199708"/>
    </source>
</evidence>
<proteinExistence type="predicted"/>
<dbReference type="STRING" id="120956.SAMN05421791_103269"/>
<dbReference type="Proteomes" id="UP000199708">
    <property type="component" value="Unassembled WGS sequence"/>
</dbReference>
<dbReference type="EMBL" id="FNCK01000003">
    <property type="protein sequence ID" value="SDG17217.1"/>
    <property type="molecule type" value="Genomic_DNA"/>
</dbReference>
<dbReference type="RefSeq" id="WP_090289673.1">
    <property type="nucleotide sequence ID" value="NZ_FNCK01000003.1"/>
</dbReference>
<dbReference type="PANTHER" id="PTHR46233:SF3">
    <property type="entry name" value="HYDROXYACYLGLUTATHIONE HYDROLASE GLOC"/>
    <property type="match status" value="1"/>
</dbReference>
<dbReference type="Gene3D" id="3.60.15.10">
    <property type="entry name" value="Ribonuclease Z/Hydroxyacylglutathione hydrolase-like"/>
    <property type="match status" value="1"/>
</dbReference>
<keyword evidence="4" id="KW-0862">Zinc</keyword>
<dbReference type="GO" id="GO:0046872">
    <property type="term" value="F:metal ion binding"/>
    <property type="evidence" value="ECO:0007669"/>
    <property type="project" value="UniProtKB-KW"/>
</dbReference>
<keyword evidence="2" id="KW-0479">Metal-binding</keyword>
<dbReference type="CDD" id="cd06262">
    <property type="entry name" value="metallo-hydrolase-like_MBL-fold"/>
    <property type="match status" value="1"/>
</dbReference>
<organism evidence="6 7">
    <name type="scientific">Facklamia miroungae</name>
    <dbReference type="NCBI Taxonomy" id="120956"/>
    <lineage>
        <taxon>Bacteria</taxon>
        <taxon>Bacillati</taxon>
        <taxon>Bacillota</taxon>
        <taxon>Bacilli</taxon>
        <taxon>Lactobacillales</taxon>
        <taxon>Aerococcaceae</taxon>
        <taxon>Facklamia</taxon>
    </lineage>
</organism>
<evidence type="ECO:0000256" key="3">
    <source>
        <dbReference type="ARBA" id="ARBA00022801"/>
    </source>
</evidence>
<reference evidence="6 7" key="1">
    <citation type="submission" date="2016-10" db="EMBL/GenBank/DDBJ databases">
        <authorList>
            <person name="de Groot N.N."/>
        </authorList>
    </citation>
    <scope>NUCLEOTIDE SEQUENCE [LARGE SCALE GENOMIC DNA]</scope>
    <source>
        <strain evidence="6 7">ATCC BAA-466</strain>
    </source>
</reference>
<feature type="domain" description="Metallo-beta-lactamase" evidence="5">
    <location>
        <begin position="13"/>
        <end position="191"/>
    </location>
</feature>
<protein>
    <submittedName>
        <fullName evidence="6">Glyoxylase, beta-lactamase superfamily II</fullName>
    </submittedName>
</protein>
<gene>
    <name evidence="6" type="ORF">SAMN05421791_103269</name>
</gene>
<evidence type="ECO:0000256" key="4">
    <source>
        <dbReference type="ARBA" id="ARBA00022833"/>
    </source>
</evidence>
<dbReference type="GO" id="GO:0016787">
    <property type="term" value="F:hydrolase activity"/>
    <property type="evidence" value="ECO:0007669"/>
    <property type="project" value="UniProtKB-KW"/>
</dbReference>
<dbReference type="InterPro" id="IPR001279">
    <property type="entry name" value="Metallo-B-lactamas"/>
</dbReference>
<keyword evidence="3" id="KW-0378">Hydrolase</keyword>
<sequence>MLEVAMKTVGPMRENVYVVIQSNKEVLIFDPGAEADQLIKWIDGNAWKPTAILQTHCHFDHIGGLDQLREYYKIPVYVHALESDFLEDPTLNLSSMTMEPISQRKPEHIWETMGEVSLGNFKFKVRHTPGHSPGHVIYLFDDDEFAISGDLVFAGSVGRTDLPNANHQQLMESIHHEIMTLPEEFMLYPGHGNPTLLAEELHSNPYFPNHE</sequence>
<dbReference type="InterPro" id="IPR051453">
    <property type="entry name" value="MBL_Glyoxalase_II"/>
</dbReference>
<dbReference type="Pfam" id="PF00753">
    <property type="entry name" value="Lactamase_B"/>
    <property type="match status" value="1"/>
</dbReference>
<dbReference type="SMART" id="SM00849">
    <property type="entry name" value="Lactamase_B"/>
    <property type="match status" value="1"/>
</dbReference>
<evidence type="ECO:0000256" key="2">
    <source>
        <dbReference type="ARBA" id="ARBA00022723"/>
    </source>
</evidence>
<dbReference type="OrthoDB" id="9802248at2"/>
<dbReference type="AlphaFoldDB" id="A0A1G7S2G2"/>
<keyword evidence="7" id="KW-1185">Reference proteome</keyword>
<evidence type="ECO:0000259" key="5">
    <source>
        <dbReference type="SMART" id="SM00849"/>
    </source>
</evidence>
<comment type="cofactor">
    <cofactor evidence="1">
        <name>Zn(2+)</name>
        <dbReference type="ChEBI" id="CHEBI:29105"/>
    </cofactor>
</comment>
<evidence type="ECO:0000256" key="1">
    <source>
        <dbReference type="ARBA" id="ARBA00001947"/>
    </source>
</evidence>
<evidence type="ECO:0000313" key="6">
    <source>
        <dbReference type="EMBL" id="SDG17217.1"/>
    </source>
</evidence>
<dbReference type="SUPFAM" id="SSF56281">
    <property type="entry name" value="Metallo-hydrolase/oxidoreductase"/>
    <property type="match status" value="1"/>
</dbReference>
<accession>A0A1G7S2G2</accession>
<dbReference type="PANTHER" id="PTHR46233">
    <property type="entry name" value="HYDROXYACYLGLUTATHIONE HYDROLASE GLOC"/>
    <property type="match status" value="1"/>
</dbReference>
<name>A0A1G7S2G2_9LACT</name>